<feature type="binding site" evidence="12">
    <location>
        <begin position="528"/>
        <end position="530"/>
    </location>
    <ligand>
        <name>acetyl-CoA</name>
        <dbReference type="ChEBI" id="CHEBI:57288"/>
    </ligand>
</feature>
<dbReference type="Gene3D" id="1.20.120.890">
    <property type="entry name" value="tRNA(Met) cytidine acetyltransferase, tail domain"/>
    <property type="match status" value="1"/>
</dbReference>
<sequence length="780" mass="85443">MVADVARLAESLFAEAGETNERRLLVLAGDRERGYDALEDVLETLPVPITRTTLVGPDNRLRCEQLSQPHASELLGTTRDVVVLDAHDGLRPNALGKVAGAVDGGGLLVLLTPPLEEWPDRRGAFDESLAVPPFELEDVTGRFRQRLVDTLREHRGVAIVDFEDDRVEDDGLIEPAPRLEAAKPDLEPPTDHRFPAAAYQSCLTTDQVEAVDAFESLLSAEADDDQRRAVVLEADRGRGKSSAAGLAAGAFAADGEDVLVTAPDARNAREVLERAGELCETLETAETADSRRIETGAGGRVRFLEPTEALEHLESADVVIVDEAAALPVARLESFLAADAVAFATTIHGYEGAGRGFSVRFRDRLDESDHEVTERTLVEPIRYAAGDPVEVWAFRALLLDARPPVEPLVADADPETVEYRRLDPDDLLDDERLLREAFGLLVLAHYRTEPNDLARLLDAPNLEARALLADGHVVSVALLAREGNLSAATRAEMYEGGRVRGNMLPDVLTSQLRDEAAGEPSGIRIVRIATHHAARSRGLGSRLLECVREEYTSETPCVSNGERDPRSREQVDWLGTGFGATPGLLEFWRQNGYRTVHVSTTRNDASGEYSTLLLAPVSDAGKELHERHADWFARRFPALCTDTLTDLEPDVARAALRAVDPDAAPPLDLRDHDWHVVAGAAYGPGLFDVDPGPFRRLAVRYFVENPTDVELSTRAERLLVLRVLQGRDWSTVADRLEYPSSGQCMRALGEAFQPLVDRYGVEEGVGAALEVRERFLEKEA</sequence>
<evidence type="ECO:0000256" key="2">
    <source>
        <dbReference type="ARBA" id="ARBA00022555"/>
    </source>
</evidence>
<keyword evidence="3 12" id="KW-0808">Transferase</keyword>
<keyword evidence="5 12" id="KW-0547">Nucleotide-binding</keyword>
<dbReference type="PROSITE" id="PS51186">
    <property type="entry name" value="GNAT"/>
    <property type="match status" value="1"/>
</dbReference>
<feature type="binding site" evidence="12">
    <location>
        <position position="382"/>
    </location>
    <ligand>
        <name>ATP</name>
        <dbReference type="ChEBI" id="CHEBI:30616"/>
    </ligand>
</feature>
<dbReference type="GO" id="GO:1904812">
    <property type="term" value="P:rRNA acetylation involved in maturation of SSU-rRNA"/>
    <property type="evidence" value="ECO:0007669"/>
    <property type="project" value="TreeGrafter"/>
</dbReference>
<dbReference type="Proteomes" id="UP000198848">
    <property type="component" value="Unassembled WGS sequence"/>
</dbReference>
<gene>
    <name evidence="12" type="primary">tmcA</name>
    <name evidence="14" type="ORF">SAMN04489842_2223</name>
</gene>
<evidence type="ECO:0000256" key="7">
    <source>
        <dbReference type="ARBA" id="ARBA00022884"/>
    </source>
</evidence>
<comment type="subcellular location">
    <subcellularLocation>
        <location evidence="12">Cytoplasm</location>
    </subcellularLocation>
</comment>
<dbReference type="Pfam" id="PF08351">
    <property type="entry name" value="TmcA_N"/>
    <property type="match status" value="1"/>
</dbReference>
<evidence type="ECO:0000256" key="5">
    <source>
        <dbReference type="ARBA" id="ARBA00022741"/>
    </source>
</evidence>
<reference evidence="15" key="1">
    <citation type="submission" date="2016-10" db="EMBL/GenBank/DDBJ databases">
        <authorList>
            <person name="Varghese N."/>
            <person name="Submissions S."/>
        </authorList>
    </citation>
    <scope>NUCLEOTIDE SEQUENCE [LARGE SCALE GENOMIC DNA]</scope>
    <source>
        <strain evidence="15">DSM 24767</strain>
    </source>
</reference>
<dbReference type="Pfam" id="PF13718">
    <property type="entry name" value="GNAT_acetyltr_2"/>
    <property type="match status" value="2"/>
</dbReference>
<dbReference type="EC" id="2.3.1.193" evidence="12"/>
<keyword evidence="1 12" id="KW-0963">Cytoplasm</keyword>
<keyword evidence="4 12" id="KW-0819">tRNA processing</keyword>
<feature type="domain" description="N-acetyltransferase" evidence="13">
    <location>
        <begin position="417"/>
        <end position="616"/>
    </location>
</feature>
<dbReference type="PANTHER" id="PTHR10925:SF5">
    <property type="entry name" value="RNA CYTIDINE ACETYLTRANSFERASE"/>
    <property type="match status" value="1"/>
</dbReference>
<evidence type="ECO:0000256" key="4">
    <source>
        <dbReference type="ARBA" id="ARBA00022694"/>
    </source>
</evidence>
<dbReference type="InterPro" id="IPR027417">
    <property type="entry name" value="P-loop_NTPase"/>
</dbReference>
<evidence type="ECO:0000313" key="14">
    <source>
        <dbReference type="EMBL" id="SDR07256.1"/>
    </source>
</evidence>
<dbReference type="GO" id="GO:0051391">
    <property type="term" value="P:tRNA acetylation"/>
    <property type="evidence" value="ECO:0007669"/>
    <property type="project" value="UniProtKB-UniRule"/>
</dbReference>
<dbReference type="GO" id="GO:0005524">
    <property type="term" value="F:ATP binding"/>
    <property type="evidence" value="ECO:0007669"/>
    <property type="project" value="UniProtKB-UniRule"/>
</dbReference>
<dbReference type="STRING" id="1095778.SAMN04489842_2223"/>
<dbReference type="EMBL" id="FNLC01000002">
    <property type="protein sequence ID" value="SDR07256.1"/>
    <property type="molecule type" value="Genomic_DNA"/>
</dbReference>
<comment type="caution">
    <text evidence="12">Lacks conserved residue(s) required for the propagation of feature annotation.</text>
</comment>
<proteinExistence type="inferred from homology"/>
<dbReference type="GO" id="GO:0000049">
    <property type="term" value="F:tRNA binding"/>
    <property type="evidence" value="ECO:0007669"/>
    <property type="project" value="UniProtKB-UniRule"/>
</dbReference>
<dbReference type="InterPro" id="IPR000182">
    <property type="entry name" value="GNAT_dom"/>
</dbReference>
<evidence type="ECO:0000313" key="15">
    <source>
        <dbReference type="Proteomes" id="UP000198848"/>
    </source>
</evidence>
<dbReference type="GO" id="GO:1990883">
    <property type="term" value="F:18S rRNA cytidine N-acetyltransferase activity"/>
    <property type="evidence" value="ECO:0007669"/>
    <property type="project" value="TreeGrafter"/>
</dbReference>
<dbReference type="Gene3D" id="3.40.50.11040">
    <property type="match status" value="1"/>
</dbReference>
<dbReference type="Pfam" id="PF05127">
    <property type="entry name" value="NAT10_TcmA_helicase"/>
    <property type="match status" value="1"/>
</dbReference>
<keyword evidence="6 12" id="KW-0067">ATP-binding</keyword>
<dbReference type="InterPro" id="IPR053477">
    <property type="entry name" value="tRNA_Cytidine_AcTrnsfr"/>
</dbReference>
<protein>
    <recommendedName>
        <fullName evidence="12">tRNA(Met) cytidine acetyltransferase TmcA</fullName>
        <ecNumber evidence="12">2.3.1.193</ecNumber>
    </recommendedName>
</protein>
<dbReference type="InterPro" id="IPR038321">
    <property type="entry name" value="TmcA_C_sf"/>
</dbReference>
<dbReference type="GO" id="GO:0005737">
    <property type="term" value="C:cytoplasm"/>
    <property type="evidence" value="ECO:0007669"/>
    <property type="project" value="UniProtKB-SubCell"/>
</dbReference>
<keyword evidence="7 12" id="KW-0694">RNA-binding</keyword>
<comment type="similarity">
    <text evidence="12">Belongs to the TmcA family.</text>
</comment>
<feature type="binding site" evidence="12">
    <location>
        <position position="207"/>
    </location>
    <ligand>
        <name>ATP</name>
        <dbReference type="ChEBI" id="CHEBI:30616"/>
    </ligand>
</feature>
<comment type="catalytic activity">
    <reaction evidence="10">
        <text>a cytidine in RNA + acetyl-CoA + ATP + H2O = an N(4)-acetylcytidine in RNA + ADP + phosphate + CoA + H(+)</text>
        <dbReference type="Rhea" id="RHEA:82211"/>
        <dbReference type="Rhea" id="RHEA-COMP:15704"/>
        <dbReference type="Rhea" id="RHEA-COMP:19834"/>
        <dbReference type="ChEBI" id="CHEBI:15377"/>
        <dbReference type="ChEBI" id="CHEBI:15378"/>
        <dbReference type="ChEBI" id="CHEBI:30616"/>
        <dbReference type="ChEBI" id="CHEBI:43474"/>
        <dbReference type="ChEBI" id="CHEBI:57287"/>
        <dbReference type="ChEBI" id="CHEBI:57288"/>
        <dbReference type="ChEBI" id="CHEBI:74900"/>
        <dbReference type="ChEBI" id="CHEBI:82748"/>
        <dbReference type="ChEBI" id="CHEBI:456216"/>
    </reaction>
</comment>
<keyword evidence="8 12" id="KW-0012">Acyltransferase</keyword>
<keyword evidence="2 12" id="KW-0820">tRNA-binding</keyword>
<dbReference type="InterPro" id="IPR032672">
    <property type="entry name" value="TmcA/NAT10/Kre33"/>
</dbReference>
<evidence type="ECO:0000256" key="1">
    <source>
        <dbReference type="ARBA" id="ARBA00022490"/>
    </source>
</evidence>
<evidence type="ECO:0000256" key="9">
    <source>
        <dbReference type="ARBA" id="ARBA00049883"/>
    </source>
</evidence>
<dbReference type="HAMAP" id="MF_01886">
    <property type="entry name" value="tRNA_acetyltr_TmcA"/>
    <property type="match status" value="1"/>
</dbReference>
<dbReference type="InterPro" id="IPR013562">
    <property type="entry name" value="TmcA/NAT10_N"/>
</dbReference>
<organism evidence="14 15">
    <name type="scientific">Natronobacterium texcoconense</name>
    <dbReference type="NCBI Taxonomy" id="1095778"/>
    <lineage>
        <taxon>Archaea</taxon>
        <taxon>Methanobacteriati</taxon>
        <taxon>Methanobacteriota</taxon>
        <taxon>Stenosarchaea group</taxon>
        <taxon>Halobacteria</taxon>
        <taxon>Halobacteriales</taxon>
        <taxon>Natrialbaceae</taxon>
        <taxon>Natronobacterium</taxon>
    </lineage>
</organism>
<evidence type="ECO:0000256" key="12">
    <source>
        <dbReference type="HAMAP-Rule" id="MF_01886"/>
    </source>
</evidence>
<comment type="catalytic activity">
    <reaction evidence="12">
        <text>cytidine(34) in elongator tRNA(Met) + acetyl-CoA + ATP + H2O = N(4)-acetylcytidine(34) in elongator tRNA(Met) + ADP + phosphate + CoA + H(+)</text>
        <dbReference type="Rhea" id="RHEA:43788"/>
        <dbReference type="Rhea" id="RHEA-COMP:10693"/>
        <dbReference type="Rhea" id="RHEA-COMP:10694"/>
        <dbReference type="ChEBI" id="CHEBI:15377"/>
        <dbReference type="ChEBI" id="CHEBI:15378"/>
        <dbReference type="ChEBI" id="CHEBI:30616"/>
        <dbReference type="ChEBI" id="CHEBI:43474"/>
        <dbReference type="ChEBI" id="CHEBI:57287"/>
        <dbReference type="ChEBI" id="CHEBI:57288"/>
        <dbReference type="ChEBI" id="CHEBI:74900"/>
        <dbReference type="ChEBI" id="CHEBI:82748"/>
        <dbReference type="ChEBI" id="CHEBI:456216"/>
        <dbReference type="EC" id="2.3.1.193"/>
    </reaction>
</comment>
<comment type="catalytic activity">
    <reaction evidence="9">
        <text>a cytidine in tRNA + acetyl-CoA + ATP + H2O = an N(4)-acetylcytidine in tRNA + ADP + phosphate + CoA + H(+)</text>
        <dbReference type="Rhea" id="RHEA:53876"/>
        <dbReference type="Rhea" id="RHEA-COMP:13670"/>
        <dbReference type="Rhea" id="RHEA-COMP:13671"/>
        <dbReference type="ChEBI" id="CHEBI:15377"/>
        <dbReference type="ChEBI" id="CHEBI:15378"/>
        <dbReference type="ChEBI" id="CHEBI:30616"/>
        <dbReference type="ChEBI" id="CHEBI:43474"/>
        <dbReference type="ChEBI" id="CHEBI:57287"/>
        <dbReference type="ChEBI" id="CHEBI:57288"/>
        <dbReference type="ChEBI" id="CHEBI:74900"/>
        <dbReference type="ChEBI" id="CHEBI:82748"/>
        <dbReference type="ChEBI" id="CHEBI:456216"/>
    </reaction>
</comment>
<dbReference type="InterPro" id="IPR024914">
    <property type="entry name" value="tRNA_acetyltr_TmcA"/>
</dbReference>
<evidence type="ECO:0000256" key="8">
    <source>
        <dbReference type="ARBA" id="ARBA00023315"/>
    </source>
</evidence>
<keyword evidence="15" id="KW-1185">Reference proteome</keyword>
<accession>A0A1H1G351</accession>
<dbReference type="OrthoDB" id="312894at2157"/>
<dbReference type="Gene3D" id="3.40.630.30">
    <property type="match status" value="1"/>
</dbReference>
<dbReference type="SUPFAM" id="SSF55729">
    <property type="entry name" value="Acyl-CoA N-acyltransferases (Nat)"/>
    <property type="match status" value="1"/>
</dbReference>
<dbReference type="SUPFAM" id="SSF52540">
    <property type="entry name" value="P-loop containing nucleoside triphosphate hydrolases"/>
    <property type="match status" value="1"/>
</dbReference>
<evidence type="ECO:0000256" key="10">
    <source>
        <dbReference type="ARBA" id="ARBA00049889"/>
    </source>
</evidence>
<name>A0A1H1G351_NATTX</name>
<dbReference type="Gene3D" id="3.40.50.300">
    <property type="entry name" value="P-loop containing nucleotide triphosphate hydrolases"/>
    <property type="match status" value="1"/>
</dbReference>
<dbReference type="InterPro" id="IPR007807">
    <property type="entry name" value="TcmA/NAT10_helicase"/>
</dbReference>
<dbReference type="PANTHER" id="PTHR10925">
    <property type="entry name" value="N-ACETYLTRANSFERASE 10"/>
    <property type="match status" value="1"/>
</dbReference>
<dbReference type="GO" id="GO:0051392">
    <property type="term" value="F:tRNA cytidine N4-acetyltransferase activity"/>
    <property type="evidence" value="ECO:0007669"/>
    <property type="project" value="UniProtKB-UniRule"/>
</dbReference>
<dbReference type="GO" id="GO:0106162">
    <property type="term" value="F:mRNA N-acetyltransferase activity"/>
    <property type="evidence" value="ECO:0007669"/>
    <property type="project" value="RHEA"/>
</dbReference>
<comment type="catalytic activity">
    <reaction evidence="11">
        <text>a cytidine in mRNA + acetyl-CoA + ATP + H2O = an N(4)-acetylcytidine in mRNA + ADP + phosphate + CoA + H(+)</text>
        <dbReference type="Rhea" id="RHEA:58480"/>
        <dbReference type="Rhea" id="RHEA-COMP:15145"/>
        <dbReference type="Rhea" id="RHEA-COMP:15146"/>
        <dbReference type="ChEBI" id="CHEBI:15377"/>
        <dbReference type="ChEBI" id="CHEBI:15378"/>
        <dbReference type="ChEBI" id="CHEBI:30616"/>
        <dbReference type="ChEBI" id="CHEBI:43474"/>
        <dbReference type="ChEBI" id="CHEBI:57287"/>
        <dbReference type="ChEBI" id="CHEBI:57288"/>
        <dbReference type="ChEBI" id="CHEBI:74900"/>
        <dbReference type="ChEBI" id="CHEBI:82748"/>
        <dbReference type="ChEBI" id="CHEBI:456216"/>
    </reaction>
</comment>
<evidence type="ECO:0000256" key="3">
    <source>
        <dbReference type="ARBA" id="ARBA00022679"/>
    </source>
</evidence>
<dbReference type="RefSeq" id="WP_090381565.1">
    <property type="nucleotide sequence ID" value="NZ_FNLC01000002.1"/>
</dbReference>
<evidence type="ECO:0000256" key="6">
    <source>
        <dbReference type="ARBA" id="ARBA00022840"/>
    </source>
</evidence>
<dbReference type="InterPro" id="IPR016181">
    <property type="entry name" value="Acyl_CoA_acyltransferase"/>
</dbReference>
<dbReference type="AlphaFoldDB" id="A0A1H1G351"/>
<dbReference type="NCBIfam" id="NF041296">
    <property type="entry name" value="RNAactase_tcmA_Halo"/>
    <property type="match status" value="1"/>
</dbReference>
<dbReference type="GO" id="GO:0002101">
    <property type="term" value="P:tRNA wobble cytosine modification"/>
    <property type="evidence" value="ECO:0007669"/>
    <property type="project" value="UniProtKB-UniRule"/>
</dbReference>
<evidence type="ECO:0000256" key="11">
    <source>
        <dbReference type="ARBA" id="ARBA00049914"/>
    </source>
</evidence>
<evidence type="ECO:0000259" key="13">
    <source>
        <dbReference type="PROSITE" id="PS51186"/>
    </source>
</evidence>
<comment type="function">
    <text evidence="12">Catalyzes the formation of N(4)-acetylcytidine (ac(4)C) at the wobble position of tRNA(Met), by using acetyl-CoA as an acetyl donor and ATP (or GTP).</text>
</comment>